<protein>
    <submittedName>
        <fullName evidence="1">L-carnitine dehydratase/bile acid-inducible protein F</fullName>
    </submittedName>
</protein>
<accession>A0A0D4ZZN9</accession>
<keyword evidence="1" id="KW-0614">Plasmid</keyword>
<dbReference type="AlphaFoldDB" id="A0A0D4ZZN9"/>
<dbReference type="Gene3D" id="3.40.50.10540">
    <property type="entry name" value="Crotonobetainyl-coa:carnitine coa-transferase, domain 1"/>
    <property type="match status" value="1"/>
</dbReference>
<dbReference type="InterPro" id="IPR023606">
    <property type="entry name" value="CoA-Trfase_III_dom_1_sf"/>
</dbReference>
<dbReference type="Pfam" id="PF02515">
    <property type="entry name" value="CoA_transf_3"/>
    <property type="match status" value="1"/>
</dbReference>
<evidence type="ECO:0000313" key="1">
    <source>
        <dbReference type="EMBL" id="AJW29589.1"/>
    </source>
</evidence>
<dbReference type="Gene3D" id="3.30.1540.10">
    <property type="entry name" value="formyl-coa transferase, domain 3"/>
    <property type="match status" value="1"/>
</dbReference>
<organism evidence="1">
    <name type="scientific">Sphingomonas sp. JE1</name>
    <dbReference type="NCBI Taxonomy" id="1628059"/>
    <lineage>
        <taxon>Bacteria</taxon>
        <taxon>Pseudomonadati</taxon>
        <taxon>Pseudomonadota</taxon>
        <taxon>Alphaproteobacteria</taxon>
        <taxon>Sphingomonadales</taxon>
        <taxon>Sphingomonadaceae</taxon>
        <taxon>Sphingomonas</taxon>
    </lineage>
</organism>
<dbReference type="RefSeq" id="WP_087574312.1">
    <property type="nucleotide sequence ID" value="NZ_KM017071.1"/>
</dbReference>
<dbReference type="EMBL" id="KM017071">
    <property type="protein sequence ID" value="AJW29589.1"/>
    <property type="molecule type" value="Genomic_DNA"/>
</dbReference>
<proteinExistence type="predicted"/>
<dbReference type="GO" id="GO:0003824">
    <property type="term" value="F:catalytic activity"/>
    <property type="evidence" value="ECO:0007669"/>
    <property type="project" value="InterPro"/>
</dbReference>
<dbReference type="PANTHER" id="PTHR48228:SF5">
    <property type="entry name" value="ALPHA-METHYLACYL-COA RACEMASE"/>
    <property type="match status" value="1"/>
</dbReference>
<geneLocation type="plasmid" evidence="1">
    <name>pJE1</name>
</geneLocation>
<name>A0A0D4ZZN9_9SPHN</name>
<reference evidence="1" key="1">
    <citation type="submission" date="2014-06" db="EMBL/GenBank/DDBJ databases">
        <title>Molecular and ecological studies on carbamate pesticide degrading bacteria isolated from agricultural soils.</title>
        <authorList>
            <person name="Kim D.-U."/>
            <person name="Ka J.-O."/>
        </authorList>
    </citation>
    <scope>NUCLEOTIDE SEQUENCE</scope>
    <source>
        <strain evidence="1">JE1</strain>
        <plasmid evidence="1">pJE1</plasmid>
    </source>
</reference>
<dbReference type="InterPro" id="IPR044855">
    <property type="entry name" value="CoA-Trfase_III_dom3_sf"/>
</dbReference>
<gene>
    <name evidence="1" type="ORF">pJE1_167</name>
</gene>
<dbReference type="InterPro" id="IPR050509">
    <property type="entry name" value="CoA-transferase_III"/>
</dbReference>
<dbReference type="InterPro" id="IPR003673">
    <property type="entry name" value="CoA-Trfase_fam_III"/>
</dbReference>
<dbReference type="PANTHER" id="PTHR48228">
    <property type="entry name" value="SUCCINYL-COA--D-CITRAMALATE COA-TRANSFERASE"/>
    <property type="match status" value="1"/>
</dbReference>
<sequence length="376" mass="40300">MPRDSHQNDHSPLAGLKVVDFSTLLPGPLASLMLVEAGADVLKVERPGQGDDMRAFEPRFGSEGAIFALLNRGKRSISLDLKNPTDAEKARVLAIEADILIEQFRPGVMARLGLSHEVLSRDNPRLIYCSITGYGQTGPKAQRAAHDLNYVAEAGMLSLVTGSDGAPTLPPIPIADIGGGSYPAFMNIMLALYARMTTGRGCHLDISMTDNVLPFQYWALAGGFVGQWADPNGGLITGGSPRYAIYRTKDGRFLAAAPLEDKFWRNLCEVLGIGEDADHARVAAAVEQLDSDALMARLEGKDVCCSLVATLEEALADEHVHARGLLNRGVTNDSGLIPALPLALAENFRHPTLNAPAPMLQCARAERQVAKAGENE</sequence>
<dbReference type="SUPFAM" id="SSF89796">
    <property type="entry name" value="CoA-transferase family III (CaiB/BaiF)"/>
    <property type="match status" value="1"/>
</dbReference>